<name>A0A8S5RD52_9VIRU</name>
<protein>
    <submittedName>
        <fullName evidence="1">Uncharacterized protein</fullName>
    </submittedName>
</protein>
<dbReference type="EMBL" id="BK059093">
    <property type="protein sequence ID" value="DAE29320.1"/>
    <property type="molecule type" value="Genomic_DNA"/>
</dbReference>
<proteinExistence type="predicted"/>
<sequence>MFKYNRLKAKYTHLIHNDDGEIVEEECTKYVAHAERNGKR</sequence>
<accession>A0A8S5RD52</accession>
<organism evidence="1">
    <name type="scientific">virus sp. ctx9V1</name>
    <dbReference type="NCBI Taxonomy" id="2828001"/>
    <lineage>
        <taxon>Viruses</taxon>
    </lineage>
</organism>
<evidence type="ECO:0000313" key="1">
    <source>
        <dbReference type="EMBL" id="DAE29320.1"/>
    </source>
</evidence>
<reference evidence="1" key="1">
    <citation type="journal article" date="2021" name="Proc. Natl. Acad. Sci. U.S.A.">
        <title>A Catalog of Tens of Thousands of Viruses from Human Metagenomes Reveals Hidden Associations with Chronic Diseases.</title>
        <authorList>
            <person name="Tisza M.J."/>
            <person name="Buck C.B."/>
        </authorList>
    </citation>
    <scope>NUCLEOTIDE SEQUENCE</scope>
    <source>
        <strain evidence="1">Ctx9V1</strain>
    </source>
</reference>